<keyword evidence="2" id="KW-1185">Reference proteome</keyword>
<evidence type="ECO:0000313" key="1">
    <source>
        <dbReference type="EMBL" id="KAJ8399246.1"/>
    </source>
</evidence>
<gene>
    <name evidence="1" type="ORF">AAFF_G00412840</name>
</gene>
<reference evidence="1" key="1">
    <citation type="journal article" date="2023" name="Science">
        <title>Genome structures resolve the early diversification of teleost fishes.</title>
        <authorList>
            <person name="Parey E."/>
            <person name="Louis A."/>
            <person name="Montfort J."/>
            <person name="Bouchez O."/>
            <person name="Roques C."/>
            <person name="Iampietro C."/>
            <person name="Lluch J."/>
            <person name="Castinel A."/>
            <person name="Donnadieu C."/>
            <person name="Desvignes T."/>
            <person name="Floi Bucao C."/>
            <person name="Jouanno E."/>
            <person name="Wen M."/>
            <person name="Mejri S."/>
            <person name="Dirks R."/>
            <person name="Jansen H."/>
            <person name="Henkel C."/>
            <person name="Chen W.J."/>
            <person name="Zahm M."/>
            <person name="Cabau C."/>
            <person name="Klopp C."/>
            <person name="Thompson A.W."/>
            <person name="Robinson-Rechavi M."/>
            <person name="Braasch I."/>
            <person name="Lecointre G."/>
            <person name="Bobe J."/>
            <person name="Postlethwait J.H."/>
            <person name="Berthelot C."/>
            <person name="Roest Crollius H."/>
            <person name="Guiguen Y."/>
        </authorList>
    </citation>
    <scope>NUCLEOTIDE SEQUENCE</scope>
    <source>
        <strain evidence="1">NC1722</strain>
    </source>
</reference>
<proteinExistence type="predicted"/>
<accession>A0AAD7SD92</accession>
<name>A0AAD7SD92_9TELE</name>
<protein>
    <submittedName>
        <fullName evidence="1">Uncharacterized protein</fullName>
    </submittedName>
</protein>
<dbReference type="AlphaFoldDB" id="A0AAD7SD92"/>
<organism evidence="1 2">
    <name type="scientific">Aldrovandia affinis</name>
    <dbReference type="NCBI Taxonomy" id="143900"/>
    <lineage>
        <taxon>Eukaryota</taxon>
        <taxon>Metazoa</taxon>
        <taxon>Chordata</taxon>
        <taxon>Craniata</taxon>
        <taxon>Vertebrata</taxon>
        <taxon>Euteleostomi</taxon>
        <taxon>Actinopterygii</taxon>
        <taxon>Neopterygii</taxon>
        <taxon>Teleostei</taxon>
        <taxon>Notacanthiformes</taxon>
        <taxon>Halosauridae</taxon>
        <taxon>Aldrovandia</taxon>
    </lineage>
</organism>
<evidence type="ECO:0000313" key="2">
    <source>
        <dbReference type="Proteomes" id="UP001221898"/>
    </source>
</evidence>
<dbReference type="EMBL" id="JAINUG010000084">
    <property type="protein sequence ID" value="KAJ8399246.1"/>
    <property type="molecule type" value="Genomic_DNA"/>
</dbReference>
<sequence>MRINIASARCSTARPGPRGLAVVPVVPVGSRALSATQGEVMMSEACGSPRMGEQLVRVVELRAVEAEGCVASGVAEVMEPPWIVSVPVVYAAR</sequence>
<dbReference type="Proteomes" id="UP001221898">
    <property type="component" value="Unassembled WGS sequence"/>
</dbReference>
<comment type="caution">
    <text evidence="1">The sequence shown here is derived from an EMBL/GenBank/DDBJ whole genome shotgun (WGS) entry which is preliminary data.</text>
</comment>